<dbReference type="CDD" id="cd02440">
    <property type="entry name" value="AdoMet_MTases"/>
    <property type="match status" value="1"/>
</dbReference>
<proteinExistence type="predicted"/>
<dbReference type="AlphaFoldDB" id="A0A2K9NLJ0"/>
<dbReference type="SUPFAM" id="SSF53335">
    <property type="entry name" value="S-adenosyl-L-methionine-dependent methyltransferases"/>
    <property type="match status" value="1"/>
</dbReference>
<dbReference type="GO" id="GO:0008168">
    <property type="term" value="F:methyltransferase activity"/>
    <property type="evidence" value="ECO:0007669"/>
    <property type="project" value="UniProtKB-KW"/>
</dbReference>
<geneLocation type="plasmid" evidence="1 2">
    <name>unnamed3</name>
</geneLocation>
<dbReference type="InterPro" id="IPR029063">
    <property type="entry name" value="SAM-dependent_MTases_sf"/>
</dbReference>
<dbReference type="EMBL" id="CP025615">
    <property type="protein sequence ID" value="AUN33921.1"/>
    <property type="molecule type" value="Genomic_DNA"/>
</dbReference>
<reference evidence="1 2" key="1">
    <citation type="submission" date="2017-12" db="EMBL/GenBank/DDBJ databases">
        <title>Genomes of bacteria within cyanobacterial aggregates.</title>
        <authorList>
            <person name="Cai H."/>
        </authorList>
    </citation>
    <scope>NUCLEOTIDE SEQUENCE [LARGE SCALE GENOMIC DNA]</scope>
    <source>
        <strain evidence="1 2">TH16</strain>
        <plasmid evidence="1 2">unnamed3</plasmid>
    </source>
</reference>
<dbReference type="Gene3D" id="3.40.50.150">
    <property type="entry name" value="Vaccinia Virus protein VP39"/>
    <property type="match status" value="1"/>
</dbReference>
<protein>
    <submittedName>
        <fullName evidence="1">Methyltransferase type 11</fullName>
    </submittedName>
</protein>
<dbReference type="GO" id="GO:0032259">
    <property type="term" value="P:methylation"/>
    <property type="evidence" value="ECO:0007669"/>
    <property type="project" value="UniProtKB-KW"/>
</dbReference>
<organism evidence="1 2">
    <name type="scientific">Niveispirillum cyanobacteriorum</name>
    <dbReference type="NCBI Taxonomy" id="1612173"/>
    <lineage>
        <taxon>Bacteria</taxon>
        <taxon>Pseudomonadati</taxon>
        <taxon>Pseudomonadota</taxon>
        <taxon>Alphaproteobacteria</taxon>
        <taxon>Rhodospirillales</taxon>
        <taxon>Azospirillaceae</taxon>
        <taxon>Niveispirillum</taxon>
    </lineage>
</organism>
<dbReference type="KEGG" id="ncb:C0V82_26285"/>
<keyword evidence="1" id="KW-0808">Transferase</keyword>
<keyword evidence="1" id="KW-0614">Plasmid</keyword>
<keyword evidence="1" id="KW-0489">Methyltransferase</keyword>
<dbReference type="Proteomes" id="UP000234752">
    <property type="component" value="Plasmid unnamed3"/>
</dbReference>
<keyword evidence="2" id="KW-1185">Reference proteome</keyword>
<dbReference type="OrthoDB" id="148175at2"/>
<dbReference type="RefSeq" id="WP_102115423.1">
    <property type="nucleotide sequence ID" value="NZ_BMGN01000013.1"/>
</dbReference>
<name>A0A2K9NLJ0_9PROT</name>
<evidence type="ECO:0000313" key="1">
    <source>
        <dbReference type="EMBL" id="AUN33921.1"/>
    </source>
</evidence>
<accession>A0A2K9NLJ0</accession>
<dbReference type="Pfam" id="PF13489">
    <property type="entry name" value="Methyltransf_23"/>
    <property type="match status" value="1"/>
</dbReference>
<sequence>MPTQEFIRNEFSYGYSSGNILSDTPDPVTAKEEAAIGGRYKDVFMSVVAPYLKPGSRILELGPGRGSWTLAMLERGPECEIHTVDFQDLGRWINIPALKGRLVHHQVEQGHTFAPVPKLHFDFFFAWGVLCHWGQADIQRILTGALTCMKPGACAIVQYAAWEKLDAYGWERGGVPESFRTQDDKDIWWPRNSVSEMVNLCRNAGWSVLKADCGIVQRDGVALLSVPG</sequence>
<gene>
    <name evidence="1" type="ORF">C0V82_26285</name>
</gene>
<evidence type="ECO:0000313" key="2">
    <source>
        <dbReference type="Proteomes" id="UP000234752"/>
    </source>
</evidence>